<dbReference type="AlphaFoldDB" id="A0A316YF61"/>
<dbReference type="RefSeq" id="XP_025375388.1">
    <property type="nucleotide sequence ID" value="XM_025519316.1"/>
</dbReference>
<dbReference type="Proteomes" id="UP000245768">
    <property type="component" value="Unassembled WGS sequence"/>
</dbReference>
<gene>
    <name evidence="2" type="ORF">FA10DRAFT_243569</name>
</gene>
<accession>A0A316YF61</accession>
<protein>
    <submittedName>
        <fullName evidence="2">Uncharacterized protein</fullName>
    </submittedName>
</protein>
<evidence type="ECO:0000313" key="2">
    <source>
        <dbReference type="EMBL" id="PWN88190.1"/>
    </source>
</evidence>
<dbReference type="GeneID" id="37041232"/>
<keyword evidence="3" id="KW-1185">Reference proteome</keyword>
<reference evidence="2 3" key="1">
    <citation type="journal article" date="2018" name="Mol. Biol. Evol.">
        <title>Broad Genomic Sampling Reveals a Smut Pathogenic Ancestry of the Fungal Clade Ustilaginomycotina.</title>
        <authorList>
            <person name="Kijpornyongpan T."/>
            <person name="Mondo S.J."/>
            <person name="Barry K."/>
            <person name="Sandor L."/>
            <person name="Lee J."/>
            <person name="Lipzen A."/>
            <person name="Pangilinan J."/>
            <person name="LaButti K."/>
            <person name="Hainaut M."/>
            <person name="Henrissat B."/>
            <person name="Grigoriev I.V."/>
            <person name="Spatafora J.W."/>
            <person name="Aime M.C."/>
        </authorList>
    </citation>
    <scope>NUCLEOTIDE SEQUENCE [LARGE SCALE GENOMIC DNA]</scope>
    <source>
        <strain evidence="2 3">MCA 4198</strain>
    </source>
</reference>
<evidence type="ECO:0000256" key="1">
    <source>
        <dbReference type="SAM" id="MobiDB-lite"/>
    </source>
</evidence>
<dbReference type="STRING" id="215250.A0A316YF61"/>
<proteinExistence type="predicted"/>
<dbReference type="EMBL" id="KZ819638">
    <property type="protein sequence ID" value="PWN88190.1"/>
    <property type="molecule type" value="Genomic_DNA"/>
</dbReference>
<evidence type="ECO:0000313" key="3">
    <source>
        <dbReference type="Proteomes" id="UP000245768"/>
    </source>
</evidence>
<organism evidence="2 3">
    <name type="scientific">Acaromyces ingoldii</name>
    <dbReference type="NCBI Taxonomy" id="215250"/>
    <lineage>
        <taxon>Eukaryota</taxon>
        <taxon>Fungi</taxon>
        <taxon>Dikarya</taxon>
        <taxon>Basidiomycota</taxon>
        <taxon>Ustilaginomycotina</taxon>
        <taxon>Exobasidiomycetes</taxon>
        <taxon>Exobasidiales</taxon>
        <taxon>Cryptobasidiaceae</taxon>
        <taxon>Acaromyces</taxon>
    </lineage>
</organism>
<feature type="region of interest" description="Disordered" evidence="1">
    <location>
        <begin position="1"/>
        <end position="40"/>
    </location>
</feature>
<dbReference type="InParanoid" id="A0A316YF61"/>
<feature type="compositionally biased region" description="Basic residues" evidence="1">
    <location>
        <begin position="1"/>
        <end position="16"/>
    </location>
</feature>
<sequence length="283" mass="32389">MPKGRRGPAPVRKKKPASANEGDVAEAHEEEPSFTSTSNGPLLTLLFRSARAQHEALARVESYYESAVSSTEGGDKKRYLTLEEARQAKLCRNYEAFNLPVDVVRTWLAEMRTVERQQQQQQQQQQHSSDIEADDREWWRHFCNPAESALLSHLASLGCLQDDGEEEKKEAPTYLISALASQATASLAHESLHALYFLHPTYRNEVGRLYDEEIPRKMQSIIEHDLSMRGYDRRVWLDEFQAYVSNDAGEFGAKPKEACAEVRSRLREIQRLCWHEAGLEQQQ</sequence>
<dbReference type="OrthoDB" id="10030313at2759"/>
<name>A0A316YF61_9BASI</name>